<feature type="signal peptide" evidence="4">
    <location>
        <begin position="1"/>
        <end position="20"/>
    </location>
</feature>
<dbReference type="SUPFAM" id="SSF47616">
    <property type="entry name" value="GST C-terminal domain-like"/>
    <property type="match status" value="1"/>
</dbReference>
<dbReference type="AlphaFoldDB" id="A0A1Z5KJE5"/>
<evidence type="ECO:0000256" key="3">
    <source>
        <dbReference type="PIRSR" id="PIRSR015753-3"/>
    </source>
</evidence>
<dbReference type="SUPFAM" id="SSF52833">
    <property type="entry name" value="Thioredoxin-like"/>
    <property type="match status" value="1"/>
</dbReference>
<feature type="site" description="Lowers pKa of active site Cys" evidence="3">
    <location>
        <position position="306"/>
    </location>
</feature>
<dbReference type="PANTHER" id="PTHR32419">
    <property type="entry name" value="GLUTATHIONYL-HYDROQUINONE REDUCTASE"/>
    <property type="match status" value="1"/>
</dbReference>
<dbReference type="Pfam" id="PF13410">
    <property type="entry name" value="GST_C_2"/>
    <property type="match status" value="1"/>
</dbReference>
<feature type="binding site" evidence="2">
    <location>
        <position position="150"/>
    </location>
    <ligand>
        <name>glutathione</name>
        <dbReference type="ChEBI" id="CHEBI:57925"/>
    </ligand>
</feature>
<feature type="binding site" evidence="2">
    <location>
        <begin position="199"/>
        <end position="200"/>
    </location>
    <ligand>
        <name>glutathione</name>
        <dbReference type="ChEBI" id="CHEBI:57925"/>
    </ligand>
</feature>
<dbReference type="InParanoid" id="A0A1Z5KJE5"/>
<dbReference type="Pfam" id="PF13409">
    <property type="entry name" value="GST_N_2"/>
    <property type="match status" value="1"/>
</dbReference>
<reference evidence="6 7" key="1">
    <citation type="journal article" date="2015" name="Plant Cell">
        <title>Oil accumulation by the oleaginous diatom Fistulifera solaris as revealed by the genome and transcriptome.</title>
        <authorList>
            <person name="Tanaka T."/>
            <person name="Maeda Y."/>
            <person name="Veluchamy A."/>
            <person name="Tanaka M."/>
            <person name="Abida H."/>
            <person name="Marechal E."/>
            <person name="Bowler C."/>
            <person name="Muto M."/>
            <person name="Sunaga Y."/>
            <person name="Tanaka M."/>
            <person name="Yoshino T."/>
            <person name="Taniguchi T."/>
            <person name="Fukuda Y."/>
            <person name="Nemoto M."/>
            <person name="Matsumoto M."/>
            <person name="Wong P.S."/>
            <person name="Aburatani S."/>
            <person name="Fujibuchi W."/>
        </authorList>
    </citation>
    <scope>NUCLEOTIDE SEQUENCE [LARGE SCALE GENOMIC DNA]</scope>
    <source>
        <strain evidence="6 7">JPCC DA0580</strain>
    </source>
</reference>
<feature type="domain" description="GST C-terminal" evidence="5">
    <location>
        <begin position="225"/>
        <end position="362"/>
    </location>
</feature>
<dbReference type="PANTHER" id="PTHR32419:SF6">
    <property type="entry name" value="GLUTATHIONE S-TRANSFERASE OMEGA-LIKE 1-RELATED"/>
    <property type="match status" value="1"/>
</dbReference>
<feature type="active site" description="Proton donor/acceptor" evidence="1">
    <location>
        <position position="248"/>
    </location>
</feature>
<evidence type="ECO:0000256" key="2">
    <source>
        <dbReference type="PIRSR" id="PIRSR015753-2"/>
    </source>
</evidence>
<keyword evidence="7" id="KW-1185">Reference proteome</keyword>
<proteinExistence type="predicted"/>
<evidence type="ECO:0000256" key="1">
    <source>
        <dbReference type="PIRSR" id="PIRSR015753-1"/>
    </source>
</evidence>
<dbReference type="Gene3D" id="3.40.30.10">
    <property type="entry name" value="Glutaredoxin"/>
    <property type="match status" value="1"/>
</dbReference>
<organism evidence="6 7">
    <name type="scientific">Fistulifera solaris</name>
    <name type="common">Oleaginous diatom</name>
    <dbReference type="NCBI Taxonomy" id="1519565"/>
    <lineage>
        <taxon>Eukaryota</taxon>
        <taxon>Sar</taxon>
        <taxon>Stramenopiles</taxon>
        <taxon>Ochrophyta</taxon>
        <taxon>Bacillariophyta</taxon>
        <taxon>Bacillariophyceae</taxon>
        <taxon>Bacillariophycidae</taxon>
        <taxon>Naviculales</taxon>
        <taxon>Naviculaceae</taxon>
        <taxon>Fistulifera</taxon>
    </lineage>
</organism>
<dbReference type="CDD" id="cd03190">
    <property type="entry name" value="GST_C_Omega_like"/>
    <property type="match status" value="1"/>
</dbReference>
<dbReference type="InterPro" id="IPR036282">
    <property type="entry name" value="Glutathione-S-Trfase_C_sf"/>
</dbReference>
<dbReference type="InterPro" id="IPR036249">
    <property type="entry name" value="Thioredoxin-like_sf"/>
</dbReference>
<keyword evidence="6" id="KW-0808">Transferase</keyword>
<dbReference type="OrthoDB" id="2309723at2759"/>
<keyword evidence="4" id="KW-0732">Signal</keyword>
<comment type="caution">
    <text evidence="6">The sequence shown here is derived from an EMBL/GenBank/DDBJ whole genome shotgun (WGS) entry which is preliminary data.</text>
</comment>
<dbReference type="Gene3D" id="1.20.1050.10">
    <property type="match status" value="1"/>
</dbReference>
<dbReference type="InterPro" id="IPR047047">
    <property type="entry name" value="GST_Omega-like_C"/>
</dbReference>
<sequence length="380" mass="42736">MRNRISLLGATLLVGSWCQAFLVHPNHRSRQTRLLAEKLNKGFNLLELAGGLVPQGVIVQTVSESWKLAWKTMMVELAPQDDKGNYQRPSYSFSSAPPLDLEQGTYHLYVGNPCPWCQRTLLALLYLQLDDRISVTRLQENPKQASRGGWIFSATQPDRLFGGCRDLRELYETLSPGFQGRCTAPLLVNVRSQTIVSNESSEIVQLLNDAAQKKHGVDSPKNLYPEEKRREVDEINDWVYNLINNGVYRCGFATTQSAYNQASSDVREGLDRCNRILSSNRYLCGDQFTVADLRLLPTIVRFDGAYAPLFRAAGGHTRIRDYPHLHVWLQRCWKEHPAVSQSIDLADACASYFAQLFPLNPSGIVPSPPVTAKLLGLEDE</sequence>
<name>A0A1Z5KJE5_FISSO</name>
<dbReference type="PIRSF" id="PIRSF015753">
    <property type="entry name" value="GST"/>
    <property type="match status" value="1"/>
</dbReference>
<protein>
    <submittedName>
        <fullName evidence="6">Putative glutathione S-transferase</fullName>
    </submittedName>
</protein>
<gene>
    <name evidence="6" type="ORF">FisN_2Hh176</name>
</gene>
<accession>A0A1Z5KJE5</accession>
<feature type="chain" id="PRO_5012464634" evidence="4">
    <location>
        <begin position="21"/>
        <end position="380"/>
    </location>
</feature>
<evidence type="ECO:0000313" key="6">
    <source>
        <dbReference type="EMBL" id="GAX26403.1"/>
    </source>
</evidence>
<feature type="active site" description="Nucleophile" evidence="1">
    <location>
        <position position="114"/>
    </location>
</feature>
<evidence type="ECO:0000259" key="5">
    <source>
        <dbReference type="PROSITE" id="PS50405"/>
    </source>
</evidence>
<dbReference type="EMBL" id="BDSP01000242">
    <property type="protein sequence ID" value="GAX26403.1"/>
    <property type="molecule type" value="Genomic_DNA"/>
</dbReference>
<dbReference type="InterPro" id="IPR004045">
    <property type="entry name" value="Glutathione_S-Trfase_N"/>
</dbReference>
<dbReference type="GO" id="GO:0004364">
    <property type="term" value="F:glutathione transferase activity"/>
    <property type="evidence" value="ECO:0007669"/>
    <property type="project" value="InterPro"/>
</dbReference>
<evidence type="ECO:0000256" key="4">
    <source>
        <dbReference type="SAM" id="SignalP"/>
    </source>
</evidence>
<evidence type="ECO:0000313" key="7">
    <source>
        <dbReference type="Proteomes" id="UP000198406"/>
    </source>
</evidence>
<feature type="site" description="Lowers pKa of active site Cys" evidence="3">
    <location>
        <position position="352"/>
    </location>
</feature>
<dbReference type="GO" id="GO:0005737">
    <property type="term" value="C:cytoplasm"/>
    <property type="evidence" value="ECO:0007669"/>
    <property type="project" value="TreeGrafter"/>
</dbReference>
<dbReference type="InterPro" id="IPR016639">
    <property type="entry name" value="GST_Omega/GSH"/>
</dbReference>
<dbReference type="PROSITE" id="PS50405">
    <property type="entry name" value="GST_CTER"/>
    <property type="match status" value="1"/>
</dbReference>
<dbReference type="InterPro" id="IPR010987">
    <property type="entry name" value="Glutathione-S-Trfase_C-like"/>
</dbReference>
<dbReference type="Proteomes" id="UP000198406">
    <property type="component" value="Unassembled WGS sequence"/>
</dbReference>